<feature type="compositionally biased region" description="Polar residues" evidence="1">
    <location>
        <begin position="173"/>
        <end position="195"/>
    </location>
</feature>
<gene>
    <name evidence="2" type="ORF">AA0117_g13185</name>
</gene>
<name>A0A4Q4MRL4_ALTAL</name>
<dbReference type="EMBL" id="PDXD01000154">
    <property type="protein sequence ID" value="RYN57990.1"/>
    <property type="molecule type" value="Genomic_DNA"/>
</dbReference>
<feature type="compositionally biased region" description="Polar residues" evidence="1">
    <location>
        <begin position="238"/>
        <end position="251"/>
    </location>
</feature>
<proteinExistence type="predicted"/>
<dbReference type="AlphaFoldDB" id="A0A4Q4MRL4"/>
<feature type="region of interest" description="Disordered" evidence="1">
    <location>
        <begin position="166"/>
        <end position="272"/>
    </location>
</feature>
<accession>A0A4Q4MRL4</accession>
<reference evidence="3" key="1">
    <citation type="journal article" date="2019" name="bioRxiv">
        <title>Genomics, evolutionary history and diagnostics of the Alternaria alternata species group including apple and Asian pear pathotypes.</title>
        <authorList>
            <person name="Armitage A.D."/>
            <person name="Cockerton H.M."/>
            <person name="Sreenivasaprasad S."/>
            <person name="Woodhall J.W."/>
            <person name="Lane C.R."/>
            <person name="Harrison R.J."/>
            <person name="Clarkson J.P."/>
        </authorList>
    </citation>
    <scope>NUCLEOTIDE SEQUENCE [LARGE SCALE GENOMIC DNA]</scope>
    <source>
        <strain evidence="3">FERA 1177</strain>
    </source>
</reference>
<sequence length="476" mass="53948">MSWGVDLEMLSLQQDLLKQINSSEATDISKSISAVLTRLQPSKDNPGKFADGCSRDDIGTLYSAHNTIWYSYRKKAKVWPFVHVETRKKLKDNEVKGFLAPEFAVQESSTNYSSDGLTNSSQERATYSNMPSELGVIYKQGMPLILNSAEGYANGTIEIDTISHREKEHATGQEDQQQVSLNMPSSLLDPNTTTSRDSHLGTLDQDETAEPPPIAETRKRRRTASPYPKSPEQRRETTSSIVHANTLTTSKNSRRGPSPAHMQSEADEKNKSYLDNEHERGCIKKNALPSEAHQDVPELPQPQTQHELHEAANNLNHRTISNDLDTSTSEAIVDETSKHDSHGPLTLCMRVTYDSDVKNYKLPHHYIKDCSMRLLNSYARYVIEKGQKLSFAEFVELTRIKYHRLEVTLKRKDKSDELLEGNPNDLLTFLAYVQVGTVMVKVPLKHDDIEDFRMRLLESFRDVDQHWSNDSEGPFS</sequence>
<evidence type="ECO:0000313" key="3">
    <source>
        <dbReference type="Proteomes" id="UP000291422"/>
    </source>
</evidence>
<evidence type="ECO:0000313" key="2">
    <source>
        <dbReference type="EMBL" id="RYN57990.1"/>
    </source>
</evidence>
<dbReference type="Proteomes" id="UP000291422">
    <property type="component" value="Unassembled WGS sequence"/>
</dbReference>
<evidence type="ECO:0000256" key="1">
    <source>
        <dbReference type="SAM" id="MobiDB-lite"/>
    </source>
</evidence>
<comment type="caution">
    <text evidence="2">The sequence shown here is derived from an EMBL/GenBank/DDBJ whole genome shotgun (WGS) entry which is preliminary data.</text>
</comment>
<organism evidence="2 3">
    <name type="scientific">Alternaria alternata</name>
    <name type="common">Alternaria rot fungus</name>
    <name type="synonym">Torula alternata</name>
    <dbReference type="NCBI Taxonomy" id="5599"/>
    <lineage>
        <taxon>Eukaryota</taxon>
        <taxon>Fungi</taxon>
        <taxon>Dikarya</taxon>
        <taxon>Ascomycota</taxon>
        <taxon>Pezizomycotina</taxon>
        <taxon>Dothideomycetes</taxon>
        <taxon>Pleosporomycetidae</taxon>
        <taxon>Pleosporales</taxon>
        <taxon>Pleosporineae</taxon>
        <taxon>Pleosporaceae</taxon>
        <taxon>Alternaria</taxon>
        <taxon>Alternaria sect. Alternaria</taxon>
        <taxon>Alternaria alternata complex</taxon>
    </lineage>
</organism>
<protein>
    <submittedName>
        <fullName evidence="2">Uncharacterized protein</fullName>
    </submittedName>
</protein>